<evidence type="ECO:0000313" key="2">
    <source>
        <dbReference type="EMBL" id="KAF8469886.1"/>
    </source>
</evidence>
<gene>
    <name evidence="2" type="ORF">DFH94DRAFT_697213</name>
</gene>
<comment type="caution">
    <text evidence="2">The sequence shown here is derived from an EMBL/GenBank/DDBJ whole genome shotgun (WGS) entry which is preliminary data.</text>
</comment>
<feature type="transmembrane region" description="Helical" evidence="1">
    <location>
        <begin position="64"/>
        <end position="86"/>
    </location>
</feature>
<keyword evidence="3" id="KW-1185">Reference proteome</keyword>
<feature type="transmembrane region" description="Helical" evidence="1">
    <location>
        <begin position="133"/>
        <end position="154"/>
    </location>
</feature>
<keyword evidence="1" id="KW-0472">Membrane</keyword>
<evidence type="ECO:0000256" key="1">
    <source>
        <dbReference type="SAM" id="Phobius"/>
    </source>
</evidence>
<evidence type="ECO:0000313" key="3">
    <source>
        <dbReference type="Proteomes" id="UP000759537"/>
    </source>
</evidence>
<reference evidence="2" key="2">
    <citation type="journal article" date="2020" name="Nat. Commun.">
        <title>Large-scale genome sequencing of mycorrhizal fungi provides insights into the early evolution of symbiotic traits.</title>
        <authorList>
            <person name="Miyauchi S."/>
            <person name="Kiss E."/>
            <person name="Kuo A."/>
            <person name="Drula E."/>
            <person name="Kohler A."/>
            <person name="Sanchez-Garcia M."/>
            <person name="Morin E."/>
            <person name="Andreopoulos B."/>
            <person name="Barry K.W."/>
            <person name="Bonito G."/>
            <person name="Buee M."/>
            <person name="Carver A."/>
            <person name="Chen C."/>
            <person name="Cichocki N."/>
            <person name="Clum A."/>
            <person name="Culley D."/>
            <person name="Crous P.W."/>
            <person name="Fauchery L."/>
            <person name="Girlanda M."/>
            <person name="Hayes R.D."/>
            <person name="Keri Z."/>
            <person name="LaButti K."/>
            <person name="Lipzen A."/>
            <person name="Lombard V."/>
            <person name="Magnuson J."/>
            <person name="Maillard F."/>
            <person name="Murat C."/>
            <person name="Nolan M."/>
            <person name="Ohm R.A."/>
            <person name="Pangilinan J."/>
            <person name="Pereira M.F."/>
            <person name="Perotto S."/>
            <person name="Peter M."/>
            <person name="Pfister S."/>
            <person name="Riley R."/>
            <person name="Sitrit Y."/>
            <person name="Stielow J.B."/>
            <person name="Szollosi G."/>
            <person name="Zifcakova L."/>
            <person name="Stursova M."/>
            <person name="Spatafora J.W."/>
            <person name="Tedersoo L."/>
            <person name="Vaario L.M."/>
            <person name="Yamada A."/>
            <person name="Yan M."/>
            <person name="Wang P."/>
            <person name="Xu J."/>
            <person name="Bruns T."/>
            <person name="Baldrian P."/>
            <person name="Vilgalys R."/>
            <person name="Dunand C."/>
            <person name="Henrissat B."/>
            <person name="Grigoriev I.V."/>
            <person name="Hibbett D."/>
            <person name="Nagy L.G."/>
            <person name="Martin F.M."/>
        </authorList>
    </citation>
    <scope>NUCLEOTIDE SEQUENCE</scope>
    <source>
        <strain evidence="2">Prilba</strain>
    </source>
</reference>
<dbReference type="EMBL" id="WHVB01000027">
    <property type="protein sequence ID" value="KAF8469886.1"/>
    <property type="molecule type" value="Genomic_DNA"/>
</dbReference>
<dbReference type="OrthoDB" id="3225366at2759"/>
<sequence>MYRRTNIAYELPSTVKALNDGWLATYQISTVVAALFVVVEVHLLTFVKDASNYPKEADKSARHALLIFTYSALFFCLGATISGLILTDQFGELPVRASRKKDPIQQGVFDSGALDLLRTYGAKRSWIWVMWHWLFSLVAGTISLITQVLLYVWVEESNSVRITLTFISLFAVLPLLHLVPRPQGSGKLSPHGIMNS</sequence>
<dbReference type="AlphaFoldDB" id="A0A9P5JYV3"/>
<feature type="transmembrane region" description="Helical" evidence="1">
    <location>
        <begin position="21"/>
        <end position="44"/>
    </location>
</feature>
<accession>A0A9P5JYV3</accession>
<proteinExistence type="predicted"/>
<organism evidence="2 3">
    <name type="scientific">Russula ochroleuca</name>
    <dbReference type="NCBI Taxonomy" id="152965"/>
    <lineage>
        <taxon>Eukaryota</taxon>
        <taxon>Fungi</taxon>
        <taxon>Dikarya</taxon>
        <taxon>Basidiomycota</taxon>
        <taxon>Agaricomycotina</taxon>
        <taxon>Agaricomycetes</taxon>
        <taxon>Russulales</taxon>
        <taxon>Russulaceae</taxon>
        <taxon>Russula</taxon>
    </lineage>
</organism>
<reference evidence="2" key="1">
    <citation type="submission" date="2019-10" db="EMBL/GenBank/DDBJ databases">
        <authorList>
            <consortium name="DOE Joint Genome Institute"/>
            <person name="Kuo A."/>
            <person name="Miyauchi S."/>
            <person name="Kiss E."/>
            <person name="Drula E."/>
            <person name="Kohler A."/>
            <person name="Sanchez-Garcia M."/>
            <person name="Andreopoulos B."/>
            <person name="Barry K.W."/>
            <person name="Bonito G."/>
            <person name="Buee M."/>
            <person name="Carver A."/>
            <person name="Chen C."/>
            <person name="Cichocki N."/>
            <person name="Clum A."/>
            <person name="Culley D."/>
            <person name="Crous P.W."/>
            <person name="Fauchery L."/>
            <person name="Girlanda M."/>
            <person name="Hayes R."/>
            <person name="Keri Z."/>
            <person name="LaButti K."/>
            <person name="Lipzen A."/>
            <person name="Lombard V."/>
            <person name="Magnuson J."/>
            <person name="Maillard F."/>
            <person name="Morin E."/>
            <person name="Murat C."/>
            <person name="Nolan M."/>
            <person name="Ohm R."/>
            <person name="Pangilinan J."/>
            <person name="Pereira M."/>
            <person name="Perotto S."/>
            <person name="Peter M."/>
            <person name="Riley R."/>
            <person name="Sitrit Y."/>
            <person name="Stielow B."/>
            <person name="Szollosi G."/>
            <person name="Zifcakova L."/>
            <person name="Stursova M."/>
            <person name="Spatafora J.W."/>
            <person name="Tedersoo L."/>
            <person name="Vaario L.-M."/>
            <person name="Yamada A."/>
            <person name="Yan M."/>
            <person name="Wang P."/>
            <person name="Xu J."/>
            <person name="Bruns T."/>
            <person name="Baldrian P."/>
            <person name="Vilgalys R."/>
            <person name="Henrissat B."/>
            <person name="Grigoriev I.V."/>
            <person name="Hibbett D."/>
            <person name="Nagy L.G."/>
            <person name="Martin F.M."/>
        </authorList>
    </citation>
    <scope>NUCLEOTIDE SEQUENCE</scope>
    <source>
        <strain evidence="2">Prilba</strain>
    </source>
</reference>
<feature type="transmembrane region" description="Helical" evidence="1">
    <location>
        <begin position="160"/>
        <end position="179"/>
    </location>
</feature>
<keyword evidence="1" id="KW-0812">Transmembrane</keyword>
<keyword evidence="1" id="KW-1133">Transmembrane helix</keyword>
<dbReference type="Proteomes" id="UP000759537">
    <property type="component" value="Unassembled WGS sequence"/>
</dbReference>
<protein>
    <submittedName>
        <fullName evidence="2">Uncharacterized protein</fullName>
    </submittedName>
</protein>
<name>A0A9P5JYV3_9AGAM</name>